<dbReference type="PANTHER" id="PTHR18968">
    <property type="entry name" value="THIAMINE PYROPHOSPHATE ENZYMES"/>
    <property type="match status" value="1"/>
</dbReference>
<feature type="compositionally biased region" description="Low complexity" evidence="4">
    <location>
        <begin position="166"/>
        <end position="189"/>
    </location>
</feature>
<feature type="domain" description="Thiamine pyrophosphate enzyme central" evidence="5">
    <location>
        <begin position="260"/>
        <end position="392"/>
    </location>
</feature>
<comment type="similarity">
    <text evidence="1 3">Belongs to the TPP enzyme family.</text>
</comment>
<dbReference type="PANTHER" id="PTHR18968:SF133">
    <property type="entry name" value="BENZOYLFORMATE DECARBOXYLASE"/>
    <property type="match status" value="1"/>
</dbReference>
<feature type="region of interest" description="Disordered" evidence="4">
    <location>
        <begin position="166"/>
        <end position="229"/>
    </location>
</feature>
<dbReference type="Gene3D" id="3.40.50.970">
    <property type="match status" value="2"/>
</dbReference>
<evidence type="ECO:0000259" key="5">
    <source>
        <dbReference type="Pfam" id="PF00205"/>
    </source>
</evidence>
<dbReference type="Proteomes" id="UP000619788">
    <property type="component" value="Unassembled WGS sequence"/>
</dbReference>
<dbReference type="Pfam" id="PF02776">
    <property type="entry name" value="TPP_enzyme_N"/>
    <property type="match status" value="1"/>
</dbReference>
<dbReference type="SUPFAM" id="SSF52518">
    <property type="entry name" value="Thiamin diphosphate-binding fold (THDP-binding)"/>
    <property type="match status" value="2"/>
</dbReference>
<dbReference type="EMBL" id="BOOJ01000027">
    <property type="protein sequence ID" value="GIH92357.1"/>
    <property type="molecule type" value="Genomic_DNA"/>
</dbReference>
<evidence type="ECO:0000313" key="8">
    <source>
        <dbReference type="EMBL" id="GIH92357.1"/>
    </source>
</evidence>
<dbReference type="CDD" id="cd07035">
    <property type="entry name" value="TPP_PYR_POX_like"/>
    <property type="match status" value="1"/>
</dbReference>
<dbReference type="CDD" id="cd02002">
    <property type="entry name" value="TPP_BFDC"/>
    <property type="match status" value="1"/>
</dbReference>
<reference evidence="8 9" key="1">
    <citation type="submission" date="2021-01" db="EMBL/GenBank/DDBJ databases">
        <title>Whole genome shotgun sequence of Planobispora siamensis NBRC 107568.</title>
        <authorList>
            <person name="Komaki H."/>
            <person name="Tamura T."/>
        </authorList>
    </citation>
    <scope>NUCLEOTIDE SEQUENCE [LARGE SCALE GENOMIC DNA]</scope>
    <source>
        <strain evidence="8 9">NBRC 107568</strain>
    </source>
</reference>
<evidence type="ECO:0000256" key="3">
    <source>
        <dbReference type="RuleBase" id="RU362132"/>
    </source>
</evidence>
<dbReference type="Pfam" id="PF00205">
    <property type="entry name" value="TPP_enzyme_M"/>
    <property type="match status" value="1"/>
</dbReference>
<dbReference type="RefSeq" id="WP_204064584.1">
    <property type="nucleotide sequence ID" value="NZ_BOOJ01000027.1"/>
</dbReference>
<evidence type="ECO:0000259" key="6">
    <source>
        <dbReference type="Pfam" id="PF02775"/>
    </source>
</evidence>
<sequence length="603" mass="61569">MRTVRDATFDVLRRTGLTTVFANPGSTEVSLLAGLPDDLEFVLALHEGAVVGMATGWAIARDRPALALLHTTAGLGNAVGAIATARVNRAPLVVLVGQQDRRHLALEPFLTGRLAGLAGDYPVWTDQPVRAQDVPGALARACHEAVTARGPALVVVPVDDWSAPAADPAPAAIPTPAGAGPDPGTRPAPSDAPGIRPAPGDASGTPPVPSAASGIPAADGAGAAGRSRVVPPAADGDAVVAAPARVVRPSGVADADLAPLLGLLATARSPVLVTGAGADSAAAWRALTVLAERLGCPVWQESFGARAGFPQDHPLFAGILPAGRSRLREALAGHDAVLAVGAPVFRQYPYEPGPLVAPGTAVAVVTDDPAEAHRSPAELAVLASPAVVCARLAELVPARDAVPPRFAKALPPAPPAPGEELRAAHVLHELAVRLAPETVVVEETPSSRPDLHRLVPARRPLGFLSAAMGGLGFALPAAVGVRMAAPDRPVVAVVGDGSALYGIQALWSAAHYRVGALFVVLANGRYAVMDRLAEQSGGGKAPWPPFTEVGMAALARSLGCPARRVTSYEELVEALDEVIPDLADRESPLLLDVAVPPDPDFQP</sequence>
<evidence type="ECO:0000256" key="2">
    <source>
        <dbReference type="ARBA" id="ARBA00023052"/>
    </source>
</evidence>
<proteinExistence type="inferred from homology"/>
<comment type="caution">
    <text evidence="8">The sequence shown here is derived from an EMBL/GenBank/DDBJ whole genome shotgun (WGS) entry which is preliminary data.</text>
</comment>
<evidence type="ECO:0000313" key="9">
    <source>
        <dbReference type="Proteomes" id="UP000619788"/>
    </source>
</evidence>
<dbReference type="InterPro" id="IPR000399">
    <property type="entry name" value="TPP-bd_CS"/>
</dbReference>
<protein>
    <recommendedName>
        <fullName evidence="10">Benzoylformate decarboxylase</fullName>
    </recommendedName>
</protein>
<dbReference type="InterPro" id="IPR029035">
    <property type="entry name" value="DHS-like_NAD/FAD-binding_dom"/>
</dbReference>
<feature type="domain" description="Thiamine pyrophosphate enzyme TPP-binding" evidence="6">
    <location>
        <begin position="451"/>
        <end position="593"/>
    </location>
</feature>
<feature type="compositionally biased region" description="Low complexity" evidence="4">
    <location>
        <begin position="211"/>
        <end position="229"/>
    </location>
</feature>
<keyword evidence="2 3" id="KW-0786">Thiamine pyrophosphate</keyword>
<dbReference type="InterPro" id="IPR045229">
    <property type="entry name" value="TPP_enz"/>
</dbReference>
<evidence type="ECO:0008006" key="10">
    <source>
        <dbReference type="Google" id="ProtNLM"/>
    </source>
</evidence>
<gene>
    <name evidence="8" type="ORF">Psi01_29870</name>
</gene>
<dbReference type="InterPro" id="IPR012001">
    <property type="entry name" value="Thiamin_PyroP_enz_TPP-bd_dom"/>
</dbReference>
<evidence type="ECO:0000256" key="1">
    <source>
        <dbReference type="ARBA" id="ARBA00007812"/>
    </source>
</evidence>
<dbReference type="InterPro" id="IPR012000">
    <property type="entry name" value="Thiamin_PyroP_enz_cen_dom"/>
</dbReference>
<dbReference type="GO" id="GO:0030976">
    <property type="term" value="F:thiamine pyrophosphate binding"/>
    <property type="evidence" value="ECO:0007669"/>
    <property type="project" value="InterPro"/>
</dbReference>
<dbReference type="InterPro" id="IPR011766">
    <property type="entry name" value="TPP_enzyme_TPP-bd"/>
</dbReference>
<evidence type="ECO:0000256" key="4">
    <source>
        <dbReference type="SAM" id="MobiDB-lite"/>
    </source>
</evidence>
<dbReference type="SUPFAM" id="SSF52467">
    <property type="entry name" value="DHS-like NAD/FAD-binding domain"/>
    <property type="match status" value="1"/>
</dbReference>
<dbReference type="GO" id="GO:0050660">
    <property type="term" value="F:flavin adenine dinucleotide binding"/>
    <property type="evidence" value="ECO:0007669"/>
    <property type="project" value="TreeGrafter"/>
</dbReference>
<dbReference type="Gene3D" id="3.40.50.1220">
    <property type="entry name" value="TPP-binding domain"/>
    <property type="match status" value="1"/>
</dbReference>
<feature type="domain" description="Thiamine pyrophosphate enzyme N-terminal TPP-binding" evidence="7">
    <location>
        <begin position="3"/>
        <end position="105"/>
    </location>
</feature>
<organism evidence="8 9">
    <name type="scientific">Planobispora siamensis</name>
    <dbReference type="NCBI Taxonomy" id="936338"/>
    <lineage>
        <taxon>Bacteria</taxon>
        <taxon>Bacillati</taxon>
        <taxon>Actinomycetota</taxon>
        <taxon>Actinomycetes</taxon>
        <taxon>Streptosporangiales</taxon>
        <taxon>Streptosporangiaceae</taxon>
        <taxon>Planobispora</taxon>
    </lineage>
</organism>
<name>A0A8J3WL98_9ACTN</name>
<dbReference type="GO" id="GO:0000287">
    <property type="term" value="F:magnesium ion binding"/>
    <property type="evidence" value="ECO:0007669"/>
    <property type="project" value="InterPro"/>
</dbReference>
<dbReference type="GO" id="GO:0003984">
    <property type="term" value="F:acetolactate synthase activity"/>
    <property type="evidence" value="ECO:0007669"/>
    <property type="project" value="TreeGrafter"/>
</dbReference>
<dbReference type="InterPro" id="IPR029061">
    <property type="entry name" value="THDP-binding"/>
</dbReference>
<dbReference type="PROSITE" id="PS00187">
    <property type="entry name" value="TPP_ENZYMES"/>
    <property type="match status" value="1"/>
</dbReference>
<accession>A0A8J3WL98</accession>
<keyword evidence="9" id="KW-1185">Reference proteome</keyword>
<evidence type="ECO:0000259" key="7">
    <source>
        <dbReference type="Pfam" id="PF02776"/>
    </source>
</evidence>
<dbReference type="AlphaFoldDB" id="A0A8J3WL98"/>
<dbReference type="Pfam" id="PF02775">
    <property type="entry name" value="TPP_enzyme_C"/>
    <property type="match status" value="1"/>
</dbReference>